<feature type="domain" description="Pectinesterase inhibitor" evidence="6">
    <location>
        <begin position="50"/>
        <end position="195"/>
    </location>
</feature>
<reference evidence="7 8" key="1">
    <citation type="journal article" date="2018" name="Nat. Genet.">
        <title>The Rosa genome provides new insights in the design of modern roses.</title>
        <authorList>
            <person name="Bendahmane M."/>
        </authorList>
    </citation>
    <scope>NUCLEOTIDE SEQUENCE [LARGE SCALE GENOMIC DNA]</scope>
    <source>
        <strain evidence="8">cv. Old Blush</strain>
    </source>
</reference>
<dbReference type="OMA" id="ACKKTGP"/>
<evidence type="ECO:0000256" key="4">
    <source>
        <dbReference type="SAM" id="MobiDB-lite"/>
    </source>
</evidence>
<evidence type="ECO:0000313" key="8">
    <source>
        <dbReference type="Proteomes" id="UP000238479"/>
    </source>
</evidence>
<dbReference type="SUPFAM" id="SSF101148">
    <property type="entry name" value="Plant invertase/pectin methylesterase inhibitor"/>
    <property type="match status" value="1"/>
</dbReference>
<dbReference type="NCBIfam" id="TIGR01614">
    <property type="entry name" value="PME_inhib"/>
    <property type="match status" value="1"/>
</dbReference>
<evidence type="ECO:0000256" key="5">
    <source>
        <dbReference type="SAM" id="SignalP"/>
    </source>
</evidence>
<evidence type="ECO:0000259" key="6">
    <source>
        <dbReference type="SMART" id="SM00856"/>
    </source>
</evidence>
<dbReference type="OrthoDB" id="841681at2759"/>
<gene>
    <name evidence="7" type="ORF">RchiOBHm_Chr6g0294271</name>
</gene>
<comment type="caution">
    <text evidence="7">The sequence shown here is derived from an EMBL/GenBank/DDBJ whole genome shotgun (WGS) entry which is preliminary data.</text>
</comment>
<dbReference type="PANTHER" id="PTHR35357:SF8">
    <property type="entry name" value="OS01G0111000 PROTEIN"/>
    <property type="match status" value="1"/>
</dbReference>
<dbReference type="GO" id="GO:0004857">
    <property type="term" value="F:enzyme inhibitor activity"/>
    <property type="evidence" value="ECO:0007669"/>
    <property type="project" value="InterPro"/>
</dbReference>
<dbReference type="EMBL" id="PDCK01000044">
    <property type="protein sequence ID" value="PRQ26410.1"/>
    <property type="molecule type" value="Genomic_DNA"/>
</dbReference>
<keyword evidence="2" id="KW-1015">Disulfide bond</keyword>
<dbReference type="InterPro" id="IPR006501">
    <property type="entry name" value="Pectinesterase_inhib_dom"/>
</dbReference>
<evidence type="ECO:0000256" key="3">
    <source>
        <dbReference type="ARBA" id="ARBA00038471"/>
    </source>
</evidence>
<dbReference type="Proteomes" id="UP000238479">
    <property type="component" value="Chromosome 6"/>
</dbReference>
<dbReference type="Gramene" id="PRQ26410">
    <property type="protein sequence ID" value="PRQ26410"/>
    <property type="gene ID" value="RchiOBHm_Chr6g0294271"/>
</dbReference>
<feature type="signal peptide" evidence="5">
    <location>
        <begin position="1"/>
        <end position="25"/>
    </location>
</feature>
<dbReference type="PANTHER" id="PTHR35357">
    <property type="entry name" value="OS02G0537100 PROTEIN"/>
    <property type="match status" value="1"/>
</dbReference>
<accession>A0A2P6PWV2</accession>
<dbReference type="Pfam" id="PF04043">
    <property type="entry name" value="PMEI"/>
    <property type="match status" value="1"/>
</dbReference>
<organism evidence="7 8">
    <name type="scientific">Rosa chinensis</name>
    <name type="common">China rose</name>
    <dbReference type="NCBI Taxonomy" id="74649"/>
    <lineage>
        <taxon>Eukaryota</taxon>
        <taxon>Viridiplantae</taxon>
        <taxon>Streptophyta</taxon>
        <taxon>Embryophyta</taxon>
        <taxon>Tracheophyta</taxon>
        <taxon>Spermatophyta</taxon>
        <taxon>Magnoliopsida</taxon>
        <taxon>eudicotyledons</taxon>
        <taxon>Gunneridae</taxon>
        <taxon>Pentapetalae</taxon>
        <taxon>rosids</taxon>
        <taxon>fabids</taxon>
        <taxon>Rosales</taxon>
        <taxon>Rosaceae</taxon>
        <taxon>Rosoideae</taxon>
        <taxon>Rosoideae incertae sedis</taxon>
        <taxon>Rosa</taxon>
    </lineage>
</organism>
<evidence type="ECO:0000256" key="1">
    <source>
        <dbReference type="ARBA" id="ARBA00022729"/>
    </source>
</evidence>
<keyword evidence="1 5" id="KW-0732">Signal</keyword>
<proteinExistence type="inferred from homology"/>
<keyword evidence="8" id="KW-1185">Reference proteome</keyword>
<dbReference type="SMART" id="SM00856">
    <property type="entry name" value="PMEI"/>
    <property type="match status" value="1"/>
</dbReference>
<dbReference type="AlphaFoldDB" id="A0A2P6PWV2"/>
<feature type="chain" id="PRO_5015116507" evidence="5">
    <location>
        <begin position="26"/>
        <end position="203"/>
    </location>
</feature>
<name>A0A2P6PWV2_ROSCH</name>
<dbReference type="Gene3D" id="1.20.140.40">
    <property type="entry name" value="Invertase/pectin methylesterase inhibitor family protein"/>
    <property type="match status" value="1"/>
</dbReference>
<dbReference type="InterPro" id="IPR035513">
    <property type="entry name" value="Invertase/methylesterase_inhib"/>
</dbReference>
<protein>
    <submittedName>
        <fullName evidence="7">Putative pectinesterase inhibitor domain-containing protein</fullName>
    </submittedName>
</protein>
<evidence type="ECO:0000256" key="2">
    <source>
        <dbReference type="ARBA" id="ARBA00023157"/>
    </source>
</evidence>
<evidence type="ECO:0000313" key="7">
    <source>
        <dbReference type="EMBL" id="PRQ26410.1"/>
    </source>
</evidence>
<dbReference type="STRING" id="74649.A0A2P6PWV2"/>
<sequence length="203" mass="21466">MKPITSFFFLSTLCVLQHVALVANSQPGKPVGGQPGKSVGGQPGGTSGPVSGNQIEEACKYATNKDLCITNLKKDPNSQGADLVGLALIAIRLAAANAADVESHLRTLMINNATSLAPEVQQGVSDCIEHYTDANEQLDDSVAAVSAKEFHDVEMWVKVAIGDAAYCQNAMKGQHTVVEQKNKLFTQMCENVLAVIKAVTQKG</sequence>
<feature type="region of interest" description="Disordered" evidence="4">
    <location>
        <begin position="27"/>
        <end position="52"/>
    </location>
</feature>
<feature type="compositionally biased region" description="Gly residues" evidence="4">
    <location>
        <begin position="30"/>
        <end position="47"/>
    </location>
</feature>
<comment type="similarity">
    <text evidence="3">Belongs to the PMEI family.</text>
</comment>